<dbReference type="FunFam" id="3.40.50.720:FF:000021">
    <property type="entry name" value="D-3-phosphoglycerate dehydrogenase"/>
    <property type="match status" value="1"/>
</dbReference>
<dbReference type="Pfam" id="PF00389">
    <property type="entry name" value="2-Hacid_dh"/>
    <property type="match status" value="1"/>
</dbReference>
<evidence type="ECO:0000256" key="1">
    <source>
        <dbReference type="ARBA" id="ARBA00005854"/>
    </source>
</evidence>
<sequence>MLRILVTDGMDKGSVQILKDLGHEVTEQFFEPEELKEKVKGFNVVIVRSATKVGKDIIDSALETGNLKLIIRGGVGVDNIDVTYAESKGIKVRNTPKSSSLTVAELALGHMFSLARFIGIANVTMREGKWNKKKYTGIELSGKTLGLIGFGRIGKELAKKAKALGMKIIYNDILGPAKDYPEYSFVSLDELLTDSDFISLHLPGNEDESPMIGKAEFSKMKDGVYLINCARGNVVDEAALLEALNSGKIAGAGIDVFPEEPSQNLELISHEKVSVTPHIGASTKEAQKRIGAEIVSIIKENNEIKRGI</sequence>
<evidence type="ECO:0000256" key="4">
    <source>
        <dbReference type="RuleBase" id="RU003719"/>
    </source>
</evidence>
<dbReference type="Pfam" id="PF02826">
    <property type="entry name" value="2-Hacid_dh_C"/>
    <property type="match status" value="1"/>
</dbReference>
<keyword evidence="2 4" id="KW-0560">Oxidoreductase</keyword>
<feature type="domain" description="D-isomer specific 2-hydroxyacid dehydrogenase catalytic" evidence="5">
    <location>
        <begin position="4"/>
        <end position="298"/>
    </location>
</feature>
<evidence type="ECO:0000313" key="8">
    <source>
        <dbReference type="Proteomes" id="UP000177701"/>
    </source>
</evidence>
<evidence type="ECO:0000256" key="3">
    <source>
        <dbReference type="ARBA" id="ARBA00023027"/>
    </source>
</evidence>
<keyword evidence="3" id="KW-0520">NAD</keyword>
<evidence type="ECO:0000313" key="7">
    <source>
        <dbReference type="EMBL" id="OGD16906.1"/>
    </source>
</evidence>
<dbReference type="GO" id="GO:0016616">
    <property type="term" value="F:oxidoreductase activity, acting on the CH-OH group of donors, NAD or NADP as acceptor"/>
    <property type="evidence" value="ECO:0007669"/>
    <property type="project" value="InterPro"/>
</dbReference>
<dbReference type="InterPro" id="IPR036291">
    <property type="entry name" value="NAD(P)-bd_dom_sf"/>
</dbReference>
<dbReference type="AlphaFoldDB" id="A0A1F5AEW5"/>
<dbReference type="InterPro" id="IPR006139">
    <property type="entry name" value="D-isomer_2_OHA_DH_cat_dom"/>
</dbReference>
<name>A0A1F5AEW5_9BACT</name>
<dbReference type="CDD" id="cd05303">
    <property type="entry name" value="PGDH_2"/>
    <property type="match status" value="1"/>
</dbReference>
<comment type="caution">
    <text evidence="7">The sequence shown here is derived from an EMBL/GenBank/DDBJ whole genome shotgun (WGS) entry which is preliminary data.</text>
</comment>
<dbReference type="EMBL" id="MEYH01000022">
    <property type="protein sequence ID" value="OGD16906.1"/>
    <property type="molecule type" value="Genomic_DNA"/>
</dbReference>
<dbReference type="PANTHER" id="PTHR43761">
    <property type="entry name" value="D-ISOMER SPECIFIC 2-HYDROXYACID DEHYDROGENASE FAMILY PROTEIN (AFU_ORTHOLOGUE AFUA_1G13630)"/>
    <property type="match status" value="1"/>
</dbReference>
<dbReference type="PROSITE" id="PS00671">
    <property type="entry name" value="D_2_HYDROXYACID_DH_3"/>
    <property type="match status" value="1"/>
</dbReference>
<dbReference type="GO" id="GO:0051287">
    <property type="term" value="F:NAD binding"/>
    <property type="evidence" value="ECO:0007669"/>
    <property type="project" value="InterPro"/>
</dbReference>
<dbReference type="SUPFAM" id="SSF51735">
    <property type="entry name" value="NAD(P)-binding Rossmann-fold domains"/>
    <property type="match status" value="1"/>
</dbReference>
<dbReference type="Gene3D" id="3.40.50.720">
    <property type="entry name" value="NAD(P)-binding Rossmann-like Domain"/>
    <property type="match status" value="2"/>
</dbReference>
<dbReference type="STRING" id="1797291.A2V47_05785"/>
<comment type="similarity">
    <text evidence="1 4">Belongs to the D-isomer specific 2-hydroxyacid dehydrogenase family.</text>
</comment>
<reference evidence="7 8" key="1">
    <citation type="journal article" date="2016" name="Nat. Commun.">
        <title>Thousands of microbial genomes shed light on interconnected biogeochemical processes in an aquifer system.</title>
        <authorList>
            <person name="Anantharaman K."/>
            <person name="Brown C.T."/>
            <person name="Hug L.A."/>
            <person name="Sharon I."/>
            <person name="Castelle C.J."/>
            <person name="Probst A.J."/>
            <person name="Thomas B.C."/>
            <person name="Singh A."/>
            <person name="Wilkins M.J."/>
            <person name="Karaoz U."/>
            <person name="Brodie E.L."/>
            <person name="Williams K.H."/>
            <person name="Hubbard S.S."/>
            <person name="Banfield J.F."/>
        </authorList>
    </citation>
    <scope>NUCLEOTIDE SEQUENCE [LARGE SCALE GENOMIC DNA]</scope>
</reference>
<dbReference type="InterPro" id="IPR050418">
    <property type="entry name" value="D-iso_2-hydroxyacid_DH_PdxB"/>
</dbReference>
<dbReference type="InterPro" id="IPR006140">
    <property type="entry name" value="D-isomer_DH_NAD-bd"/>
</dbReference>
<feature type="domain" description="D-isomer specific 2-hydroxyacid dehydrogenase NAD-binding" evidence="6">
    <location>
        <begin position="108"/>
        <end position="280"/>
    </location>
</feature>
<gene>
    <name evidence="7" type="ORF">A2V47_05785</name>
</gene>
<proteinExistence type="inferred from homology"/>
<dbReference type="InterPro" id="IPR029753">
    <property type="entry name" value="D-isomer_DH_CS"/>
</dbReference>
<evidence type="ECO:0000259" key="5">
    <source>
        <dbReference type="Pfam" id="PF00389"/>
    </source>
</evidence>
<organism evidence="7 8">
    <name type="scientific">Candidatus Sediminicultor quintus</name>
    <dbReference type="NCBI Taxonomy" id="1797291"/>
    <lineage>
        <taxon>Bacteria</taxon>
        <taxon>Pseudomonadati</taxon>
        <taxon>Atribacterota</taxon>
        <taxon>Candidatus Phoenicimicrobiia</taxon>
        <taxon>Candidatus Pheonicimicrobiales</taxon>
        <taxon>Candidatus Phoenicimicrobiaceae</taxon>
        <taxon>Candidatus Sediminicultor</taxon>
    </lineage>
</organism>
<dbReference type="Proteomes" id="UP000177701">
    <property type="component" value="Unassembled WGS sequence"/>
</dbReference>
<dbReference type="SUPFAM" id="SSF52283">
    <property type="entry name" value="Formate/glycerate dehydrogenase catalytic domain-like"/>
    <property type="match status" value="1"/>
</dbReference>
<dbReference type="PANTHER" id="PTHR43761:SF1">
    <property type="entry name" value="D-ISOMER SPECIFIC 2-HYDROXYACID DEHYDROGENASE CATALYTIC DOMAIN-CONTAINING PROTEIN-RELATED"/>
    <property type="match status" value="1"/>
</dbReference>
<evidence type="ECO:0000256" key="2">
    <source>
        <dbReference type="ARBA" id="ARBA00023002"/>
    </source>
</evidence>
<protein>
    <submittedName>
        <fullName evidence="7">3-phosphoglycerate dehydrogenase</fullName>
    </submittedName>
</protein>
<accession>A0A1F5AEW5</accession>
<evidence type="ECO:0000259" key="6">
    <source>
        <dbReference type="Pfam" id="PF02826"/>
    </source>
</evidence>